<organism evidence="1 2">
    <name type="scientific">Rhododendron molle</name>
    <name type="common">Chinese azalea</name>
    <name type="synonym">Azalea mollis</name>
    <dbReference type="NCBI Taxonomy" id="49168"/>
    <lineage>
        <taxon>Eukaryota</taxon>
        <taxon>Viridiplantae</taxon>
        <taxon>Streptophyta</taxon>
        <taxon>Embryophyta</taxon>
        <taxon>Tracheophyta</taxon>
        <taxon>Spermatophyta</taxon>
        <taxon>Magnoliopsida</taxon>
        <taxon>eudicotyledons</taxon>
        <taxon>Gunneridae</taxon>
        <taxon>Pentapetalae</taxon>
        <taxon>asterids</taxon>
        <taxon>Ericales</taxon>
        <taxon>Ericaceae</taxon>
        <taxon>Ericoideae</taxon>
        <taxon>Rhodoreae</taxon>
        <taxon>Rhododendron</taxon>
    </lineage>
</organism>
<protein>
    <submittedName>
        <fullName evidence="1">Uncharacterized protein</fullName>
    </submittedName>
</protein>
<evidence type="ECO:0000313" key="1">
    <source>
        <dbReference type="EMBL" id="KAI8530322.1"/>
    </source>
</evidence>
<name>A0ACC0LPT4_RHOML</name>
<dbReference type="Proteomes" id="UP001062846">
    <property type="component" value="Chromosome 11"/>
</dbReference>
<dbReference type="EMBL" id="CM046398">
    <property type="protein sequence ID" value="KAI8530322.1"/>
    <property type="molecule type" value="Genomic_DNA"/>
</dbReference>
<keyword evidence="2" id="KW-1185">Reference proteome</keyword>
<comment type="caution">
    <text evidence="1">The sequence shown here is derived from an EMBL/GenBank/DDBJ whole genome shotgun (WGS) entry which is preliminary data.</text>
</comment>
<evidence type="ECO:0000313" key="2">
    <source>
        <dbReference type="Proteomes" id="UP001062846"/>
    </source>
</evidence>
<reference evidence="1" key="1">
    <citation type="submission" date="2022-02" db="EMBL/GenBank/DDBJ databases">
        <title>Plant Genome Project.</title>
        <authorList>
            <person name="Zhang R.-G."/>
        </authorList>
    </citation>
    <scope>NUCLEOTIDE SEQUENCE</scope>
    <source>
        <strain evidence="1">AT1</strain>
    </source>
</reference>
<sequence length="71" mass="7857">MIRSSLSPINHPPSSSMKPPEISLRYRRCPPFPSSFSPINHLLSSMKFNEEVGVIVVAVDFAGANLQDIVF</sequence>
<proteinExistence type="predicted"/>
<accession>A0ACC0LPT4</accession>
<gene>
    <name evidence="1" type="ORF">RHMOL_Rhmol11G0048100</name>
</gene>